<dbReference type="PROSITE" id="PS50199">
    <property type="entry name" value="ZF_RANBP2_2"/>
    <property type="match status" value="3"/>
</dbReference>
<keyword evidence="5" id="KW-0472">Membrane</keyword>
<keyword evidence="5" id="KW-0812">Transmembrane</keyword>
<dbReference type="Gramene" id="OE9A052710T1">
    <property type="protein sequence ID" value="OE9A052710C1"/>
    <property type="gene ID" value="OE9A052710"/>
</dbReference>
<name>A0A8S0TS84_OLEEU</name>
<dbReference type="GO" id="GO:0003729">
    <property type="term" value="F:mRNA binding"/>
    <property type="evidence" value="ECO:0007669"/>
    <property type="project" value="TreeGrafter"/>
</dbReference>
<reference evidence="7 8" key="1">
    <citation type="submission" date="2019-12" db="EMBL/GenBank/DDBJ databases">
        <authorList>
            <person name="Alioto T."/>
            <person name="Alioto T."/>
            <person name="Gomez Garrido J."/>
        </authorList>
    </citation>
    <scope>NUCLEOTIDE SEQUENCE [LARGE SCALE GENOMIC DNA]</scope>
</reference>
<dbReference type="Gene3D" id="4.10.1060.10">
    <property type="entry name" value="Zinc finger, RanBP2-type"/>
    <property type="match status" value="3"/>
</dbReference>
<evidence type="ECO:0000256" key="3">
    <source>
        <dbReference type="ARBA" id="ARBA00022833"/>
    </source>
</evidence>
<dbReference type="AlphaFoldDB" id="A0A8S0TS84"/>
<dbReference type="SMART" id="SM00547">
    <property type="entry name" value="ZnF_RBZ"/>
    <property type="match status" value="3"/>
</dbReference>
<proteinExistence type="predicted"/>
<organism evidence="7 8">
    <name type="scientific">Olea europaea subsp. europaea</name>
    <dbReference type="NCBI Taxonomy" id="158383"/>
    <lineage>
        <taxon>Eukaryota</taxon>
        <taxon>Viridiplantae</taxon>
        <taxon>Streptophyta</taxon>
        <taxon>Embryophyta</taxon>
        <taxon>Tracheophyta</taxon>
        <taxon>Spermatophyta</taxon>
        <taxon>Magnoliopsida</taxon>
        <taxon>eudicotyledons</taxon>
        <taxon>Gunneridae</taxon>
        <taxon>Pentapetalae</taxon>
        <taxon>asterids</taxon>
        <taxon>lamiids</taxon>
        <taxon>Lamiales</taxon>
        <taxon>Oleaceae</taxon>
        <taxon>Oleeae</taxon>
        <taxon>Olea</taxon>
    </lineage>
</organism>
<feature type="domain" description="RanBP2-type" evidence="6">
    <location>
        <begin position="104"/>
        <end position="135"/>
    </location>
</feature>
<dbReference type="GO" id="GO:0008270">
    <property type="term" value="F:zinc ion binding"/>
    <property type="evidence" value="ECO:0007669"/>
    <property type="project" value="UniProtKB-KW"/>
</dbReference>
<dbReference type="InterPro" id="IPR036443">
    <property type="entry name" value="Znf_RanBP2_sf"/>
</dbReference>
<dbReference type="GO" id="GO:0005737">
    <property type="term" value="C:cytoplasm"/>
    <property type="evidence" value="ECO:0007669"/>
    <property type="project" value="TreeGrafter"/>
</dbReference>
<evidence type="ECO:0000256" key="4">
    <source>
        <dbReference type="PROSITE-ProRule" id="PRU00322"/>
    </source>
</evidence>
<dbReference type="OrthoDB" id="448399at2759"/>
<evidence type="ECO:0000313" key="8">
    <source>
        <dbReference type="Proteomes" id="UP000594638"/>
    </source>
</evidence>
<keyword evidence="1" id="KW-0479">Metal-binding</keyword>
<dbReference type="PROSITE" id="PS01358">
    <property type="entry name" value="ZF_RANBP2_1"/>
    <property type="match status" value="3"/>
</dbReference>
<keyword evidence="2 4" id="KW-0863">Zinc-finger</keyword>
<dbReference type="EMBL" id="CACTIH010007285">
    <property type="protein sequence ID" value="CAA3007811.1"/>
    <property type="molecule type" value="Genomic_DNA"/>
</dbReference>
<gene>
    <name evidence="7" type="ORF">OLEA9_A052710</name>
</gene>
<dbReference type="Proteomes" id="UP000594638">
    <property type="component" value="Unassembled WGS sequence"/>
</dbReference>
<dbReference type="PANTHER" id="PTHR23111">
    <property type="entry name" value="ZINC FINGER PROTEIN"/>
    <property type="match status" value="1"/>
</dbReference>
<dbReference type="SUPFAM" id="SSF90209">
    <property type="entry name" value="Ran binding protein zinc finger-like"/>
    <property type="match status" value="3"/>
</dbReference>
<dbReference type="PANTHER" id="PTHR23111:SF41">
    <property type="entry name" value="ZINC FINGER RAN-BINDING DOMAIN-CONTAINING PROTEIN 2-LIKE"/>
    <property type="match status" value="1"/>
</dbReference>
<evidence type="ECO:0000313" key="7">
    <source>
        <dbReference type="EMBL" id="CAA3007811.1"/>
    </source>
</evidence>
<feature type="transmembrane region" description="Helical" evidence="5">
    <location>
        <begin position="139"/>
        <end position="157"/>
    </location>
</feature>
<evidence type="ECO:0000259" key="6">
    <source>
        <dbReference type="PROSITE" id="PS50199"/>
    </source>
</evidence>
<accession>A0A8S0TS84</accession>
<dbReference type="Pfam" id="PF00641">
    <property type="entry name" value="Zn_ribbon_RanBP"/>
    <property type="match status" value="3"/>
</dbReference>
<keyword evidence="8" id="KW-1185">Reference proteome</keyword>
<protein>
    <submittedName>
        <fullName evidence="7">Zinc finger Ran-binding domain-containing 2-like isoform X1</fullName>
    </submittedName>
</protein>
<sequence>MSREGDWICAACNHFNFRKRDSCQRCTCPKYATEADLSSYGLHKSEVLPGDWYCSSSNCGAHNYASRTSCHRCGASKDYCGYGAASMIPSTSYANDPSVLPGWKTGDWICNRLGCGTHNYASRVECYKCKSPRDFGKPYTFLFLYVYLFFIFIMQIARIKVGTECF</sequence>
<comment type="caution">
    <text evidence="7">The sequence shown here is derived from an EMBL/GenBank/DDBJ whole genome shotgun (WGS) entry which is preliminary data.</text>
</comment>
<keyword evidence="3" id="KW-0862">Zinc</keyword>
<evidence type="ECO:0000256" key="1">
    <source>
        <dbReference type="ARBA" id="ARBA00022723"/>
    </source>
</evidence>
<dbReference type="InterPro" id="IPR001876">
    <property type="entry name" value="Znf_RanBP2"/>
</dbReference>
<evidence type="ECO:0000256" key="5">
    <source>
        <dbReference type="SAM" id="Phobius"/>
    </source>
</evidence>
<feature type="domain" description="RanBP2-type" evidence="6">
    <location>
        <begin position="3"/>
        <end position="32"/>
    </location>
</feature>
<feature type="domain" description="RanBP2-type" evidence="6">
    <location>
        <begin position="48"/>
        <end position="79"/>
    </location>
</feature>
<keyword evidence="5" id="KW-1133">Transmembrane helix</keyword>
<evidence type="ECO:0000256" key="2">
    <source>
        <dbReference type="ARBA" id="ARBA00022771"/>
    </source>
</evidence>